<evidence type="ECO:0000256" key="1">
    <source>
        <dbReference type="SAM" id="Phobius"/>
    </source>
</evidence>
<feature type="transmembrane region" description="Helical" evidence="1">
    <location>
        <begin position="44"/>
        <end position="60"/>
    </location>
</feature>
<dbReference type="EMBL" id="JXTC01000011">
    <property type="protein sequence ID" value="POO00889.1"/>
    <property type="molecule type" value="Genomic_DNA"/>
</dbReference>
<evidence type="ECO:0000313" key="2">
    <source>
        <dbReference type="EMBL" id="POO00889.1"/>
    </source>
</evidence>
<name>A0A2P5FSZ3_TREOI</name>
<proteinExistence type="predicted"/>
<keyword evidence="3" id="KW-1185">Reference proteome</keyword>
<protein>
    <submittedName>
        <fullName evidence="2">Uncharacterized protein</fullName>
    </submittedName>
</protein>
<comment type="caution">
    <text evidence="2">The sequence shown here is derived from an EMBL/GenBank/DDBJ whole genome shotgun (WGS) entry which is preliminary data.</text>
</comment>
<dbReference type="AlphaFoldDB" id="A0A2P5FSZ3"/>
<dbReference type="Proteomes" id="UP000237000">
    <property type="component" value="Unassembled WGS sequence"/>
</dbReference>
<keyword evidence="1" id="KW-0812">Transmembrane</keyword>
<sequence length="101" mass="12462">MNFFFFSHLKKMEKRNRFVLFLYLRREKKNNKGKLYASFKDYQLIYYCYFIFVFELFLPSKKQLYFFYNFMNLFVGNLSDRLQKVAGKLSHFTLSLFCNSS</sequence>
<evidence type="ECO:0000313" key="3">
    <source>
        <dbReference type="Proteomes" id="UP000237000"/>
    </source>
</evidence>
<organism evidence="2 3">
    <name type="scientific">Trema orientale</name>
    <name type="common">Charcoal tree</name>
    <name type="synonym">Celtis orientalis</name>
    <dbReference type="NCBI Taxonomy" id="63057"/>
    <lineage>
        <taxon>Eukaryota</taxon>
        <taxon>Viridiplantae</taxon>
        <taxon>Streptophyta</taxon>
        <taxon>Embryophyta</taxon>
        <taxon>Tracheophyta</taxon>
        <taxon>Spermatophyta</taxon>
        <taxon>Magnoliopsida</taxon>
        <taxon>eudicotyledons</taxon>
        <taxon>Gunneridae</taxon>
        <taxon>Pentapetalae</taxon>
        <taxon>rosids</taxon>
        <taxon>fabids</taxon>
        <taxon>Rosales</taxon>
        <taxon>Cannabaceae</taxon>
        <taxon>Trema</taxon>
    </lineage>
</organism>
<keyword evidence="1" id="KW-0472">Membrane</keyword>
<accession>A0A2P5FSZ3</accession>
<keyword evidence="1" id="KW-1133">Transmembrane helix</keyword>
<dbReference type="OrthoDB" id="10452726at2759"/>
<dbReference type="InParanoid" id="A0A2P5FSZ3"/>
<reference evidence="3" key="1">
    <citation type="submission" date="2016-06" db="EMBL/GenBank/DDBJ databases">
        <title>Parallel loss of symbiosis genes in relatives of nitrogen-fixing non-legume Parasponia.</title>
        <authorList>
            <person name="Van Velzen R."/>
            <person name="Holmer R."/>
            <person name="Bu F."/>
            <person name="Rutten L."/>
            <person name="Van Zeijl A."/>
            <person name="Liu W."/>
            <person name="Santuari L."/>
            <person name="Cao Q."/>
            <person name="Sharma T."/>
            <person name="Shen D."/>
            <person name="Roswanjaya Y."/>
            <person name="Wardhani T."/>
            <person name="Kalhor M.S."/>
            <person name="Jansen J."/>
            <person name="Van den Hoogen J."/>
            <person name="Gungor B."/>
            <person name="Hartog M."/>
            <person name="Hontelez J."/>
            <person name="Verver J."/>
            <person name="Yang W.-C."/>
            <person name="Schijlen E."/>
            <person name="Repin R."/>
            <person name="Schilthuizen M."/>
            <person name="Schranz E."/>
            <person name="Heidstra R."/>
            <person name="Miyata K."/>
            <person name="Fedorova E."/>
            <person name="Kohlen W."/>
            <person name="Bisseling T."/>
            <person name="Smit S."/>
            <person name="Geurts R."/>
        </authorList>
    </citation>
    <scope>NUCLEOTIDE SEQUENCE [LARGE SCALE GENOMIC DNA]</scope>
    <source>
        <strain evidence="3">cv. RG33-2</strain>
    </source>
</reference>
<gene>
    <name evidence="2" type="ORF">TorRG33x02_035200</name>
</gene>